<dbReference type="InterPro" id="IPR036291">
    <property type="entry name" value="NAD(P)-bd_dom_sf"/>
</dbReference>
<dbReference type="RefSeq" id="WP_247628251.1">
    <property type="nucleotide sequence ID" value="NZ_JAHWXN010000001.1"/>
</dbReference>
<name>A0ABT0F9Q8_9MICO</name>
<sequence length="277" mass="29141">MTSSHSLAPARTLLVGYGKLGALLAPRLHAGGGEVLALRRSDGALPAGVTGVRADLSAPLPEPLPPVEAMVVTLPPRGPSGYRTALTHLAAALPAVPARTVFVSSTGVFEGWGAERPITEQDDPAPSSERARELRDGERAAVELFDAVIVRPAGIYGPGREFLIRQVREHATVNHRRRTNRIHDADLVRTLDLLLRMPEPPRVLHAVDAAPAPLGDVVGFIAQTLGVEAPPDDASAAATGTVLDGSLLRAVLGELEYPTYEAGYAAMLTSPPRSTPV</sequence>
<feature type="domain" description="RmlD-like substrate binding" evidence="1">
    <location>
        <begin position="85"/>
        <end position="171"/>
    </location>
</feature>
<dbReference type="PANTHER" id="PTHR48079:SF6">
    <property type="entry name" value="NAD(P)-BINDING DOMAIN-CONTAINING PROTEIN-RELATED"/>
    <property type="match status" value="1"/>
</dbReference>
<dbReference type="PANTHER" id="PTHR48079">
    <property type="entry name" value="PROTEIN YEEZ"/>
    <property type="match status" value="1"/>
</dbReference>
<evidence type="ECO:0000259" key="1">
    <source>
        <dbReference type="Pfam" id="PF04321"/>
    </source>
</evidence>
<evidence type="ECO:0000313" key="3">
    <source>
        <dbReference type="Proteomes" id="UP001300096"/>
    </source>
</evidence>
<proteinExistence type="predicted"/>
<organism evidence="2 3">
    <name type="scientific">Microbacterium croceum</name>
    <dbReference type="NCBI Taxonomy" id="2851645"/>
    <lineage>
        <taxon>Bacteria</taxon>
        <taxon>Bacillati</taxon>
        <taxon>Actinomycetota</taxon>
        <taxon>Actinomycetes</taxon>
        <taxon>Micrococcales</taxon>
        <taxon>Microbacteriaceae</taxon>
        <taxon>Microbacterium</taxon>
    </lineage>
</organism>
<gene>
    <name evidence="2" type="ORF">KZC51_01475</name>
</gene>
<protein>
    <submittedName>
        <fullName evidence="2">Sugar nucleotide-binding protein</fullName>
    </submittedName>
</protein>
<dbReference type="EMBL" id="JAHWXN010000001">
    <property type="protein sequence ID" value="MCK2034792.1"/>
    <property type="molecule type" value="Genomic_DNA"/>
</dbReference>
<dbReference type="InterPro" id="IPR051783">
    <property type="entry name" value="NAD(P)-dependent_oxidoreduct"/>
</dbReference>
<keyword evidence="3" id="KW-1185">Reference proteome</keyword>
<reference evidence="2 3" key="1">
    <citation type="submission" date="2021-06" db="EMBL/GenBank/DDBJ databases">
        <title>Genome-based taxonomic framework of Microbacterium strains isolated from marine environment, the description of four new species and reclassification of four preexisting species.</title>
        <authorList>
            <person name="Lee S.D."/>
            <person name="Kim S.-M."/>
            <person name="Byeon Y.-S."/>
            <person name="Yang H.L."/>
            <person name="Kim I.S."/>
        </authorList>
    </citation>
    <scope>NUCLEOTIDE SEQUENCE [LARGE SCALE GENOMIC DNA]</scope>
    <source>
        <strain evidence="2 3">SSW1-49</strain>
    </source>
</reference>
<dbReference type="Gene3D" id="3.40.50.720">
    <property type="entry name" value="NAD(P)-binding Rossmann-like Domain"/>
    <property type="match status" value="1"/>
</dbReference>
<dbReference type="InterPro" id="IPR029903">
    <property type="entry name" value="RmlD-like-bd"/>
</dbReference>
<evidence type="ECO:0000313" key="2">
    <source>
        <dbReference type="EMBL" id="MCK2034792.1"/>
    </source>
</evidence>
<accession>A0ABT0F9Q8</accession>
<dbReference type="Pfam" id="PF04321">
    <property type="entry name" value="RmlD_sub_bind"/>
    <property type="match status" value="1"/>
</dbReference>
<dbReference type="SUPFAM" id="SSF51735">
    <property type="entry name" value="NAD(P)-binding Rossmann-fold domains"/>
    <property type="match status" value="1"/>
</dbReference>
<dbReference type="Proteomes" id="UP001300096">
    <property type="component" value="Unassembled WGS sequence"/>
</dbReference>
<comment type="caution">
    <text evidence="2">The sequence shown here is derived from an EMBL/GenBank/DDBJ whole genome shotgun (WGS) entry which is preliminary data.</text>
</comment>